<keyword evidence="1" id="KW-0732">Signal</keyword>
<reference evidence="2 3" key="1">
    <citation type="submission" date="2024-07" db="EMBL/GenBank/DDBJ databases">
        <authorList>
            <person name="Pitt A."/>
            <person name="Hahn M.W."/>
        </authorList>
    </citation>
    <scope>NUCLEOTIDE SEQUENCE [LARGE SCALE GENOMIC DNA]</scope>
    <source>
        <strain evidence="2 3">2-AUSEE-184A6</strain>
    </source>
</reference>
<evidence type="ECO:0000256" key="1">
    <source>
        <dbReference type="SAM" id="SignalP"/>
    </source>
</evidence>
<protein>
    <recommendedName>
        <fullName evidence="4">Tetratricopeptide repeat protein</fullName>
    </recommendedName>
</protein>
<feature type="chain" id="PRO_5046363434" description="Tetratricopeptide repeat protein" evidence="1">
    <location>
        <begin position="17"/>
        <end position="297"/>
    </location>
</feature>
<evidence type="ECO:0000313" key="3">
    <source>
        <dbReference type="Proteomes" id="UP001623559"/>
    </source>
</evidence>
<proteinExistence type="predicted"/>
<feature type="signal peptide" evidence="1">
    <location>
        <begin position="1"/>
        <end position="16"/>
    </location>
</feature>
<gene>
    <name evidence="2" type="ORF">V7S74_02030</name>
</gene>
<accession>A0ABW8SWV7</accession>
<dbReference type="Gene3D" id="1.25.40.10">
    <property type="entry name" value="Tetratricopeptide repeat domain"/>
    <property type="match status" value="1"/>
</dbReference>
<dbReference type="InterPro" id="IPR011990">
    <property type="entry name" value="TPR-like_helical_dom_sf"/>
</dbReference>
<dbReference type="Proteomes" id="UP001623559">
    <property type="component" value="Unassembled WGS sequence"/>
</dbReference>
<evidence type="ECO:0000313" key="2">
    <source>
        <dbReference type="EMBL" id="MFL0205509.1"/>
    </source>
</evidence>
<name>A0ABW8SWV7_9BACT</name>
<dbReference type="SUPFAM" id="SSF48452">
    <property type="entry name" value="TPR-like"/>
    <property type="match status" value="1"/>
</dbReference>
<comment type="caution">
    <text evidence="2">The sequence shown here is derived from an EMBL/GenBank/DDBJ whole genome shotgun (WGS) entry which is preliminary data.</text>
</comment>
<sequence>MVIRFLLLLGSLFLSACSTSPDSKGENIPDKAAIQSGQNPLKNVQFLSQQIEDQPSANLYFLRAKNYLLLHAYGLADQDLEKALRDNPGEPAYLDLSAQIKQKVEDYATSIDRAKLTEASELNSIRNSLLLAQNYFITNQNSLGRSYLKKVESSLLSEKERPILKAVKDFAVSDSSRLYALMNGKPSDESPLVYVYYEQGLSSIPALKFQKEILQSWKKYPMDPYFMRFWARFLVKMKKYEQAALVYKQVLKIYPKTKSLKAELVYFDLAKQGLLPTKRKESLSDSLVNPIDSISQN</sequence>
<dbReference type="PROSITE" id="PS51257">
    <property type="entry name" value="PROKAR_LIPOPROTEIN"/>
    <property type="match status" value="1"/>
</dbReference>
<dbReference type="EMBL" id="JBEWZG010000001">
    <property type="protein sequence ID" value="MFL0205509.1"/>
    <property type="molecule type" value="Genomic_DNA"/>
</dbReference>
<dbReference type="RefSeq" id="WP_406777104.1">
    <property type="nucleotide sequence ID" value="NZ_JBEWZG010000001.1"/>
</dbReference>
<organism evidence="2 3">
    <name type="scientific">Aquirufa novilacunae</name>
    <dbReference type="NCBI Taxonomy" id="3139305"/>
    <lineage>
        <taxon>Bacteria</taxon>
        <taxon>Pseudomonadati</taxon>
        <taxon>Bacteroidota</taxon>
        <taxon>Cytophagia</taxon>
        <taxon>Cytophagales</taxon>
        <taxon>Flectobacillaceae</taxon>
        <taxon>Aquirufa</taxon>
    </lineage>
</organism>
<evidence type="ECO:0008006" key="4">
    <source>
        <dbReference type="Google" id="ProtNLM"/>
    </source>
</evidence>